<evidence type="ECO:0000256" key="7">
    <source>
        <dbReference type="ARBA" id="ARBA00023235"/>
    </source>
</evidence>
<proteinExistence type="inferred from homology"/>
<keyword evidence="7" id="KW-0413">Isomerase</keyword>
<evidence type="ECO:0000256" key="3">
    <source>
        <dbReference type="ARBA" id="ARBA00022801"/>
    </source>
</evidence>
<comment type="catalytic activity">
    <reaction evidence="8">
        <text>Couples ATP hydrolysis with the unwinding of duplex DNA by translocating in the 3'-5' direction.</text>
        <dbReference type="EC" id="5.6.2.4"/>
    </reaction>
</comment>
<dbReference type="InterPro" id="IPR027417">
    <property type="entry name" value="P-loop_NTPase"/>
</dbReference>
<dbReference type="GO" id="GO:0003677">
    <property type="term" value="F:DNA binding"/>
    <property type="evidence" value="ECO:0007669"/>
    <property type="project" value="UniProtKB-KW"/>
</dbReference>
<comment type="similarity">
    <text evidence="1">Belongs to the helicase family. UvrD subfamily.</text>
</comment>
<evidence type="ECO:0000313" key="15">
    <source>
        <dbReference type="Proteomes" id="UP000003244"/>
    </source>
</evidence>
<dbReference type="AlphaFoldDB" id="E0E230"/>
<dbReference type="RefSeq" id="WP_007788782.1">
    <property type="nucleotide sequence ID" value="NZ_ADGQ01000030.1"/>
</dbReference>
<dbReference type="SUPFAM" id="SSF52540">
    <property type="entry name" value="P-loop containing nucleoside triphosphate hydrolases"/>
    <property type="match status" value="1"/>
</dbReference>
<keyword evidence="2 11" id="KW-0547">Nucleotide-binding</keyword>
<dbReference type="GeneID" id="84800271"/>
<dbReference type="InterPro" id="IPR000212">
    <property type="entry name" value="DNA_helicase_UvrD/REP"/>
</dbReference>
<dbReference type="GO" id="GO:0000725">
    <property type="term" value="P:recombinational repair"/>
    <property type="evidence" value="ECO:0007669"/>
    <property type="project" value="TreeGrafter"/>
</dbReference>
<dbReference type="Proteomes" id="UP000003244">
    <property type="component" value="Unassembled WGS sequence"/>
</dbReference>
<evidence type="ECO:0000256" key="1">
    <source>
        <dbReference type="ARBA" id="ARBA00009922"/>
    </source>
</evidence>
<dbReference type="InterPro" id="IPR014016">
    <property type="entry name" value="UvrD-like_ATP-bd"/>
</dbReference>
<dbReference type="PANTHER" id="PTHR11070">
    <property type="entry name" value="UVRD / RECB / PCRA DNA HELICASE FAMILY MEMBER"/>
    <property type="match status" value="1"/>
</dbReference>
<evidence type="ECO:0000256" key="11">
    <source>
        <dbReference type="PROSITE-ProRule" id="PRU00560"/>
    </source>
</evidence>
<feature type="domain" description="UvrD-like helicase ATP-binding" evidence="12">
    <location>
        <begin position="3"/>
        <end position="320"/>
    </location>
</feature>
<evidence type="ECO:0000256" key="5">
    <source>
        <dbReference type="ARBA" id="ARBA00022840"/>
    </source>
</evidence>
<name>E0E230_9FIRM</name>
<evidence type="ECO:0000259" key="12">
    <source>
        <dbReference type="PROSITE" id="PS51198"/>
    </source>
</evidence>
<dbReference type="EMBL" id="ADGQ01000030">
    <property type="protein sequence ID" value="EFM65040.1"/>
    <property type="molecule type" value="Genomic_DNA"/>
</dbReference>
<feature type="binding site" evidence="11">
    <location>
        <begin position="24"/>
        <end position="31"/>
    </location>
    <ligand>
        <name>ATP</name>
        <dbReference type="ChEBI" id="CHEBI:30616"/>
    </ligand>
</feature>
<dbReference type="InterPro" id="IPR013986">
    <property type="entry name" value="DExx_box_DNA_helicase_dom_sf"/>
</dbReference>
<dbReference type="PANTHER" id="PTHR11070:SF2">
    <property type="entry name" value="ATP-DEPENDENT DNA HELICASE SRS2"/>
    <property type="match status" value="1"/>
</dbReference>
<evidence type="ECO:0000313" key="14">
    <source>
        <dbReference type="EMBL" id="EFM65040.1"/>
    </source>
</evidence>
<evidence type="ECO:0000256" key="2">
    <source>
        <dbReference type="ARBA" id="ARBA00022741"/>
    </source>
</evidence>
<dbReference type="GO" id="GO:0005524">
    <property type="term" value="F:ATP binding"/>
    <property type="evidence" value="ECO:0007669"/>
    <property type="project" value="UniProtKB-UniRule"/>
</dbReference>
<evidence type="ECO:0000259" key="13">
    <source>
        <dbReference type="PROSITE" id="PS51217"/>
    </source>
</evidence>
<keyword evidence="3 11" id="KW-0378">Hydrolase</keyword>
<dbReference type="PROSITE" id="PS51217">
    <property type="entry name" value="UVRD_HELICASE_CTER"/>
    <property type="match status" value="1"/>
</dbReference>
<dbReference type="STRING" id="596315.HMPREF0634_1582"/>
<keyword evidence="6" id="KW-0238">DNA-binding</keyword>
<evidence type="ECO:0000256" key="10">
    <source>
        <dbReference type="ARBA" id="ARBA00048988"/>
    </source>
</evidence>
<evidence type="ECO:0000256" key="8">
    <source>
        <dbReference type="ARBA" id="ARBA00034617"/>
    </source>
</evidence>
<dbReference type="GO" id="GO:0016887">
    <property type="term" value="F:ATP hydrolysis activity"/>
    <property type="evidence" value="ECO:0007669"/>
    <property type="project" value="RHEA"/>
</dbReference>
<sequence length="750" mass="86036">MDIVFRKDQKEIMKYKSGSMGIQAVPGAGKTFIITNLVAKLLKKMKDDDQDGKILVLTYMNSAANNFKSRIRAILEDEGLDKGGFEVMTIHSLAMKIIRENTDIAMLSEESQIIDDYKKGILIQMAIDEYESIPASETRIRSFLKKDLRDDQAQVDKWYREFTNIVLNAIKLMKYADISVDRLEAYLDHGQATIMKIIGPIYKNYQTILDQEGYFDYDDILIRAYRILVENESVAEKYQARYAYVFEDECQDSNEIQGKIIDIISYKKASRKKSKRNLVRVGDVNQSITGTFTGSDPRYFKDFCLQADHFYEMNMAARSSRDILDLANHLVDQAKDHLEGIHIEPVESGQAYKSNPKTDKYMVAARSLKNQEEERDLVAKTIGYYQKAFPNYSIGVLSFSNYDTDDLGDYLDARDIKYDKLGADSKVRKKVIGDLKLTLDFLLEPTRDNFVDLVMEAFVARFDLDLSQEDLESIATSLAKEDYEALIYDGLYMDEWISRARVRLDDSIRMVFSKRMSESMLAIRSICDHNQADKLGLVSHILTRLNLTSNEVLLSKYIVFYLGNLLSYEGADLVRLALSLDKRYSRVFDGAIESIYDMGETDPLGGSVTLATIHKSKGMEWDAVIITGINKSDFPSSLDDYFRVDRKYLRSDFKYPEAFVNMDIDKILGVNGGKTRASYEDDLKLALIGERVRLLYVGITRAKSSLLLLNSKNKFIESLNRNMFRKDSSYLEILRGYIEERKKLWNGAEK</sequence>
<comment type="caution">
    <text evidence="14">The sequence shown here is derived from an EMBL/GenBank/DDBJ whole genome shotgun (WGS) entry which is preliminary data.</text>
</comment>
<gene>
    <name evidence="14" type="ORF">HMPREF0634_1582</name>
</gene>
<dbReference type="InterPro" id="IPR014017">
    <property type="entry name" value="DNA_helicase_UvrD-like_C"/>
</dbReference>
<evidence type="ECO:0000256" key="9">
    <source>
        <dbReference type="ARBA" id="ARBA00034808"/>
    </source>
</evidence>
<dbReference type="Gene3D" id="3.40.50.300">
    <property type="entry name" value="P-loop containing nucleotide triphosphate hydrolases"/>
    <property type="match status" value="3"/>
</dbReference>
<evidence type="ECO:0000256" key="6">
    <source>
        <dbReference type="ARBA" id="ARBA00023125"/>
    </source>
</evidence>
<dbReference type="EC" id="5.6.2.4" evidence="9"/>
<evidence type="ECO:0000256" key="4">
    <source>
        <dbReference type="ARBA" id="ARBA00022806"/>
    </source>
</evidence>
<feature type="domain" description="UvrD-like helicase C-terminal" evidence="13">
    <location>
        <begin position="321"/>
        <end position="618"/>
    </location>
</feature>
<accession>E0E230</accession>
<dbReference type="GO" id="GO:0043138">
    <property type="term" value="F:3'-5' DNA helicase activity"/>
    <property type="evidence" value="ECO:0007669"/>
    <property type="project" value="UniProtKB-EC"/>
</dbReference>
<organism evidence="14 15">
    <name type="scientific">Peptostreptococcus stomatis DSM 17678</name>
    <dbReference type="NCBI Taxonomy" id="596315"/>
    <lineage>
        <taxon>Bacteria</taxon>
        <taxon>Bacillati</taxon>
        <taxon>Bacillota</taxon>
        <taxon>Clostridia</taxon>
        <taxon>Peptostreptococcales</taxon>
        <taxon>Peptostreptococcaceae</taxon>
        <taxon>Peptostreptococcus</taxon>
    </lineage>
</organism>
<dbReference type="PROSITE" id="PS51198">
    <property type="entry name" value="UVRD_HELICASE_ATP_BIND"/>
    <property type="match status" value="1"/>
</dbReference>
<dbReference type="eggNOG" id="COG0210">
    <property type="taxonomic scope" value="Bacteria"/>
</dbReference>
<reference evidence="14 15" key="1">
    <citation type="submission" date="2010-08" db="EMBL/GenBank/DDBJ databases">
        <authorList>
            <person name="Harkins D.M."/>
            <person name="Madupu R."/>
            <person name="Durkin A.S."/>
            <person name="Torralba M."/>
            <person name="Methe B."/>
            <person name="Sutton G.G."/>
            <person name="Nelson K.E."/>
        </authorList>
    </citation>
    <scope>NUCLEOTIDE SEQUENCE [LARGE SCALE GENOMIC DNA]</scope>
    <source>
        <strain evidence="14 15">DSM 17678</strain>
    </source>
</reference>
<protein>
    <recommendedName>
        <fullName evidence="9">DNA 3'-5' helicase</fullName>
        <ecNumber evidence="9">5.6.2.4</ecNumber>
    </recommendedName>
</protein>
<dbReference type="Pfam" id="PF00580">
    <property type="entry name" value="UvrD-helicase"/>
    <property type="match status" value="1"/>
</dbReference>
<dbReference type="Pfam" id="PF13361">
    <property type="entry name" value="UvrD_C"/>
    <property type="match status" value="1"/>
</dbReference>
<dbReference type="OrthoDB" id="9765670at2"/>
<keyword evidence="4 11" id="KW-0347">Helicase</keyword>
<dbReference type="Gene3D" id="1.10.10.160">
    <property type="match status" value="1"/>
</dbReference>
<keyword evidence="15" id="KW-1185">Reference proteome</keyword>
<keyword evidence="5 11" id="KW-0067">ATP-binding</keyword>
<comment type="catalytic activity">
    <reaction evidence="10">
        <text>ATP + H2O = ADP + phosphate + H(+)</text>
        <dbReference type="Rhea" id="RHEA:13065"/>
        <dbReference type="ChEBI" id="CHEBI:15377"/>
        <dbReference type="ChEBI" id="CHEBI:15378"/>
        <dbReference type="ChEBI" id="CHEBI:30616"/>
        <dbReference type="ChEBI" id="CHEBI:43474"/>
        <dbReference type="ChEBI" id="CHEBI:456216"/>
        <dbReference type="EC" id="5.6.2.4"/>
    </reaction>
</comment>